<evidence type="ECO:0000313" key="2">
    <source>
        <dbReference type="EMBL" id="CRG91913.1"/>
    </source>
</evidence>
<dbReference type="EMBL" id="CVMT01000010">
    <property type="protein sequence ID" value="CRG91913.1"/>
    <property type="molecule type" value="Genomic_DNA"/>
</dbReference>
<protein>
    <submittedName>
        <fullName evidence="2">Uncharacterized protein</fullName>
    </submittedName>
</protein>
<evidence type="ECO:0000313" key="3">
    <source>
        <dbReference type="Proteomes" id="UP000054383"/>
    </source>
</evidence>
<gene>
    <name evidence="2" type="ORF">PISL3812_08967</name>
</gene>
<name>A0A0U1M8F9_TALIS</name>
<dbReference type="Proteomes" id="UP000054383">
    <property type="component" value="Unassembled WGS sequence"/>
</dbReference>
<feature type="compositionally biased region" description="Basic and acidic residues" evidence="1">
    <location>
        <begin position="44"/>
        <end position="59"/>
    </location>
</feature>
<keyword evidence="3" id="KW-1185">Reference proteome</keyword>
<accession>A0A0U1M8F9</accession>
<dbReference type="AlphaFoldDB" id="A0A0U1M8F9"/>
<dbReference type="OrthoDB" id="4343031at2759"/>
<reference evidence="2 3" key="1">
    <citation type="submission" date="2015-04" db="EMBL/GenBank/DDBJ databases">
        <authorList>
            <person name="Syromyatnikov M.Y."/>
            <person name="Popov V.N."/>
        </authorList>
    </citation>
    <scope>NUCLEOTIDE SEQUENCE [LARGE SCALE GENOMIC DNA]</scope>
    <source>
        <strain evidence="2">WF-38-12</strain>
    </source>
</reference>
<organism evidence="2 3">
    <name type="scientific">Talaromyces islandicus</name>
    <name type="common">Penicillium islandicum</name>
    <dbReference type="NCBI Taxonomy" id="28573"/>
    <lineage>
        <taxon>Eukaryota</taxon>
        <taxon>Fungi</taxon>
        <taxon>Dikarya</taxon>
        <taxon>Ascomycota</taxon>
        <taxon>Pezizomycotina</taxon>
        <taxon>Eurotiomycetes</taxon>
        <taxon>Eurotiomycetidae</taxon>
        <taxon>Eurotiales</taxon>
        <taxon>Trichocomaceae</taxon>
        <taxon>Talaromyces</taxon>
        <taxon>Talaromyces sect. Islandici</taxon>
    </lineage>
</organism>
<feature type="region of interest" description="Disordered" evidence="1">
    <location>
        <begin position="27"/>
        <end position="104"/>
    </location>
</feature>
<proteinExistence type="predicted"/>
<feature type="compositionally biased region" description="Polar residues" evidence="1">
    <location>
        <begin position="78"/>
        <end position="87"/>
    </location>
</feature>
<evidence type="ECO:0000256" key="1">
    <source>
        <dbReference type="SAM" id="MobiDB-lite"/>
    </source>
</evidence>
<sequence>MGPFPINRLASAYIHQKTVRPKDEVLFPSAYPDNFDDPEFIAETGKESKSEEKTRKPTDKAAGSSETAAKVDRDNIKSESQSSTLKKNQGPALDAENEPRLDDM</sequence>